<protein>
    <recommendedName>
        <fullName evidence="9">TRAP transporter small permease protein</fullName>
    </recommendedName>
</protein>
<dbReference type="GO" id="GO:0015740">
    <property type="term" value="P:C4-dicarboxylate transport"/>
    <property type="evidence" value="ECO:0007669"/>
    <property type="project" value="TreeGrafter"/>
</dbReference>
<evidence type="ECO:0000256" key="9">
    <source>
        <dbReference type="RuleBase" id="RU369079"/>
    </source>
</evidence>
<evidence type="ECO:0000256" key="4">
    <source>
        <dbReference type="ARBA" id="ARBA00022519"/>
    </source>
</evidence>
<evidence type="ECO:0000313" key="12">
    <source>
        <dbReference type="Proteomes" id="UP001055804"/>
    </source>
</evidence>
<keyword evidence="4 9" id="KW-0997">Cell inner membrane</keyword>
<keyword evidence="7 9" id="KW-0472">Membrane</keyword>
<evidence type="ECO:0000256" key="6">
    <source>
        <dbReference type="ARBA" id="ARBA00022989"/>
    </source>
</evidence>
<dbReference type="Pfam" id="PF04290">
    <property type="entry name" value="DctQ"/>
    <property type="match status" value="1"/>
</dbReference>
<feature type="transmembrane region" description="Helical" evidence="9">
    <location>
        <begin position="12"/>
        <end position="29"/>
    </location>
</feature>
<comment type="function">
    <text evidence="9">Part of the tripartite ATP-independent periplasmic (TRAP) transport system.</text>
</comment>
<dbReference type="EMBL" id="JAMZFT010000002">
    <property type="protein sequence ID" value="MCP1337014.1"/>
    <property type="molecule type" value="Genomic_DNA"/>
</dbReference>
<dbReference type="AlphaFoldDB" id="A0A9J6PEZ4"/>
<accession>A0A9J6PEZ4</accession>
<dbReference type="PANTHER" id="PTHR35011:SF10">
    <property type="entry name" value="TRAP TRANSPORTER SMALL PERMEASE PROTEIN"/>
    <property type="match status" value="1"/>
</dbReference>
<keyword evidence="2 9" id="KW-0813">Transport</keyword>
<dbReference type="Proteomes" id="UP001055804">
    <property type="component" value="Unassembled WGS sequence"/>
</dbReference>
<feature type="transmembrane region" description="Helical" evidence="9">
    <location>
        <begin position="128"/>
        <end position="149"/>
    </location>
</feature>
<comment type="subcellular location">
    <subcellularLocation>
        <location evidence="1 9">Cell inner membrane</location>
        <topology evidence="1 9">Multi-pass membrane protein</topology>
    </subcellularLocation>
</comment>
<evidence type="ECO:0000256" key="7">
    <source>
        <dbReference type="ARBA" id="ARBA00023136"/>
    </source>
</evidence>
<evidence type="ECO:0000256" key="3">
    <source>
        <dbReference type="ARBA" id="ARBA00022475"/>
    </source>
</evidence>
<dbReference type="GO" id="GO:0022857">
    <property type="term" value="F:transmembrane transporter activity"/>
    <property type="evidence" value="ECO:0007669"/>
    <property type="project" value="UniProtKB-UniRule"/>
</dbReference>
<feature type="transmembrane region" description="Helical" evidence="9">
    <location>
        <begin position="49"/>
        <end position="67"/>
    </location>
</feature>
<dbReference type="GO" id="GO:0005886">
    <property type="term" value="C:plasma membrane"/>
    <property type="evidence" value="ECO:0007669"/>
    <property type="project" value="UniProtKB-SubCell"/>
</dbReference>
<evidence type="ECO:0000313" key="11">
    <source>
        <dbReference type="EMBL" id="MCP1337014.1"/>
    </source>
</evidence>
<keyword evidence="12" id="KW-1185">Reference proteome</keyword>
<sequence length="171" mass="18671">MLGFFRWSTETCLRLSGVALLLMMVQINLDVLGRYLLNEPLPGTTEIVTAYLMVAIVFLPLARVEMADAHISVDLIAQFLPVGAQLRLQALACAAGAAFFGLLTGSSWQSAMAKYRIGEYVMGEFSVVVWPSRFFVPLGCGLMTALLLYKGWRLLIGDDALVRDASGPAEH</sequence>
<dbReference type="InterPro" id="IPR007387">
    <property type="entry name" value="TRAP_DctQ"/>
</dbReference>
<feature type="transmembrane region" description="Helical" evidence="9">
    <location>
        <begin position="88"/>
        <end position="108"/>
    </location>
</feature>
<evidence type="ECO:0000256" key="2">
    <source>
        <dbReference type="ARBA" id="ARBA00022448"/>
    </source>
</evidence>
<keyword evidence="6 9" id="KW-1133">Transmembrane helix</keyword>
<evidence type="ECO:0000256" key="1">
    <source>
        <dbReference type="ARBA" id="ARBA00004429"/>
    </source>
</evidence>
<comment type="caution">
    <text evidence="11">The sequence shown here is derived from an EMBL/GenBank/DDBJ whole genome shotgun (WGS) entry which is preliminary data.</text>
</comment>
<evidence type="ECO:0000259" key="10">
    <source>
        <dbReference type="Pfam" id="PF04290"/>
    </source>
</evidence>
<comment type="similarity">
    <text evidence="8 9">Belongs to the TRAP transporter small permease family.</text>
</comment>
<dbReference type="PANTHER" id="PTHR35011">
    <property type="entry name" value="2,3-DIKETO-L-GULONATE TRAP TRANSPORTER SMALL PERMEASE PROTEIN YIAM"/>
    <property type="match status" value="1"/>
</dbReference>
<proteinExistence type="inferred from homology"/>
<evidence type="ECO:0000256" key="8">
    <source>
        <dbReference type="ARBA" id="ARBA00038436"/>
    </source>
</evidence>
<dbReference type="InterPro" id="IPR055348">
    <property type="entry name" value="DctQ"/>
</dbReference>
<keyword evidence="3" id="KW-1003">Cell membrane</keyword>
<reference evidence="11" key="1">
    <citation type="submission" date="2022-06" db="EMBL/GenBank/DDBJ databases">
        <title>Isolation and Genomics of Futiania mangrovii gen. nov., sp. nov., a Rare and Metabolically-versatile member in the Class Alphaproteobacteria.</title>
        <authorList>
            <person name="Liu L."/>
            <person name="Huang W.-C."/>
            <person name="Pan J."/>
            <person name="Li J."/>
            <person name="Huang Y."/>
            <person name="Du H."/>
            <person name="Liu Y."/>
            <person name="Li M."/>
        </authorList>
    </citation>
    <scope>NUCLEOTIDE SEQUENCE</scope>
    <source>
        <strain evidence="11">FT118</strain>
    </source>
</reference>
<name>A0A9J6PEZ4_9PROT</name>
<gene>
    <name evidence="11" type="ORF">NJQ99_11380</name>
</gene>
<comment type="subunit">
    <text evidence="9">The complex comprises the extracytoplasmic solute receptor protein and the two transmembrane proteins.</text>
</comment>
<organism evidence="11 12">
    <name type="scientific">Futiania mangrovi</name>
    <dbReference type="NCBI Taxonomy" id="2959716"/>
    <lineage>
        <taxon>Bacteria</taxon>
        <taxon>Pseudomonadati</taxon>
        <taxon>Pseudomonadota</taxon>
        <taxon>Alphaproteobacteria</taxon>
        <taxon>Futianiales</taxon>
        <taxon>Futianiaceae</taxon>
        <taxon>Futiania</taxon>
    </lineage>
</organism>
<evidence type="ECO:0000256" key="5">
    <source>
        <dbReference type="ARBA" id="ARBA00022692"/>
    </source>
</evidence>
<feature type="domain" description="Tripartite ATP-independent periplasmic transporters DctQ component" evidence="10">
    <location>
        <begin position="23"/>
        <end position="155"/>
    </location>
</feature>
<keyword evidence="5 9" id="KW-0812">Transmembrane</keyword>
<dbReference type="RefSeq" id="WP_269333224.1">
    <property type="nucleotide sequence ID" value="NZ_JAMZFT010000002.1"/>
</dbReference>